<organism evidence="1 2">
    <name type="scientific">Araneus ventricosus</name>
    <name type="common">Orbweaver spider</name>
    <name type="synonym">Epeira ventricosa</name>
    <dbReference type="NCBI Taxonomy" id="182803"/>
    <lineage>
        <taxon>Eukaryota</taxon>
        <taxon>Metazoa</taxon>
        <taxon>Ecdysozoa</taxon>
        <taxon>Arthropoda</taxon>
        <taxon>Chelicerata</taxon>
        <taxon>Arachnida</taxon>
        <taxon>Araneae</taxon>
        <taxon>Araneomorphae</taxon>
        <taxon>Entelegynae</taxon>
        <taxon>Araneoidea</taxon>
        <taxon>Araneidae</taxon>
        <taxon>Araneus</taxon>
    </lineage>
</organism>
<dbReference type="AlphaFoldDB" id="A0A4Y1ZS62"/>
<accession>A0A4Y1ZS62</accession>
<dbReference type="EMBL" id="BGPR01077387">
    <property type="protein sequence ID" value="GBL65418.1"/>
    <property type="molecule type" value="Genomic_DNA"/>
</dbReference>
<comment type="caution">
    <text evidence="1">The sequence shown here is derived from an EMBL/GenBank/DDBJ whole genome shotgun (WGS) entry which is preliminary data.</text>
</comment>
<dbReference type="Proteomes" id="UP000499080">
    <property type="component" value="Unassembled WGS sequence"/>
</dbReference>
<gene>
    <name evidence="1" type="ORF">AVEN_50258_1</name>
</gene>
<evidence type="ECO:0000313" key="1">
    <source>
        <dbReference type="EMBL" id="GBL65418.1"/>
    </source>
</evidence>
<keyword evidence="2" id="KW-1185">Reference proteome</keyword>
<reference evidence="1 2" key="1">
    <citation type="journal article" date="2019" name="Sci. Rep.">
        <title>Orb-weaving spider Araneus ventricosus genome elucidates the spidroin gene catalogue.</title>
        <authorList>
            <person name="Kono N."/>
            <person name="Nakamura H."/>
            <person name="Ohtoshi R."/>
            <person name="Moran D.A.P."/>
            <person name="Shinohara A."/>
            <person name="Yoshida Y."/>
            <person name="Fujiwara M."/>
            <person name="Mori M."/>
            <person name="Tomita M."/>
            <person name="Arakawa K."/>
        </authorList>
    </citation>
    <scope>NUCLEOTIDE SEQUENCE [LARGE SCALE GENOMIC DNA]</scope>
</reference>
<name>A0A4Y1ZS62_ARAVE</name>
<protein>
    <submittedName>
        <fullName evidence="1">Uncharacterized protein</fullName>
    </submittedName>
</protein>
<proteinExistence type="predicted"/>
<evidence type="ECO:0000313" key="2">
    <source>
        <dbReference type="Proteomes" id="UP000499080"/>
    </source>
</evidence>
<sequence length="86" mass="9377">MIYASHTLFIYLQSAKAQNYPRGCKAFHRPGETLHGTLILQSSPSQECPMAANVPLSMNAESLRDCGQVPASVHGCVDGKNFEQLL</sequence>